<proteinExistence type="predicted"/>
<name>A0ABT7IIR0_9GAMM</name>
<dbReference type="RefSeq" id="WP_285394134.1">
    <property type="nucleotide sequence ID" value="NZ_JASSVS010000042.1"/>
</dbReference>
<evidence type="ECO:0000313" key="2">
    <source>
        <dbReference type="Proteomes" id="UP001227964"/>
    </source>
</evidence>
<sequence>MMTNCLALMGNMSWLGWLMPLAVLSLLGLGIAALLKYLFISSSSTPGHGADS</sequence>
<evidence type="ECO:0000313" key="1">
    <source>
        <dbReference type="EMBL" id="MDL0434063.1"/>
    </source>
</evidence>
<reference evidence="1 2" key="1">
    <citation type="submission" date="2023-06" db="EMBL/GenBank/DDBJ databases">
        <title>Marinobacter azerbaijanicus a moderately halophilic, isolated from Urmia Lake in Azerbaijan region of Iran.</title>
        <authorList>
            <person name="Sanchez-Porro C."/>
            <person name="Aghdam E.M."/>
            <person name="Saheb S.M."/>
            <person name="Tarhriz V."/>
            <person name="Kazemi E."/>
            <person name="Ammozegar M.A."/>
            <person name="Ventosa A."/>
            <person name="Hejazi M.S."/>
        </authorList>
    </citation>
    <scope>NUCLEOTIDE SEQUENCE [LARGE SCALE GENOMIC DNA]</scope>
    <source>
        <strain evidence="1 2">TBZ242</strain>
    </source>
</reference>
<dbReference type="Proteomes" id="UP001227964">
    <property type="component" value="Unassembled WGS sequence"/>
</dbReference>
<keyword evidence="2" id="KW-1185">Reference proteome</keyword>
<protein>
    <submittedName>
        <fullName evidence="1">Uncharacterized protein</fullName>
    </submittedName>
</protein>
<accession>A0ABT7IIR0</accession>
<comment type="caution">
    <text evidence="1">The sequence shown here is derived from an EMBL/GenBank/DDBJ whole genome shotgun (WGS) entry which is preliminary data.</text>
</comment>
<organism evidence="1 2">
    <name type="scientific">Marinobacter azerbaijanicus</name>
    <dbReference type="NCBI Taxonomy" id="3050455"/>
    <lineage>
        <taxon>Bacteria</taxon>
        <taxon>Pseudomonadati</taxon>
        <taxon>Pseudomonadota</taxon>
        <taxon>Gammaproteobacteria</taxon>
        <taxon>Pseudomonadales</taxon>
        <taxon>Marinobacteraceae</taxon>
        <taxon>Marinobacter</taxon>
    </lineage>
</organism>
<gene>
    <name evidence="1" type="ORF">QPM17_23260</name>
</gene>
<dbReference type="EMBL" id="JASSVS010000042">
    <property type="protein sequence ID" value="MDL0434063.1"/>
    <property type="molecule type" value="Genomic_DNA"/>
</dbReference>